<reference evidence="5 6" key="1">
    <citation type="journal article" date="2017" name="Plant Biotechnol. J.">
        <title>A comprehensive draft genome sequence for lupin (Lupinus angustifolius), an emerging health food: insights into plant-microbe interactions and legume evolution.</title>
        <authorList>
            <person name="Hane J.K."/>
            <person name="Ming Y."/>
            <person name="Kamphuis L.G."/>
            <person name="Nelson M.N."/>
            <person name="Garg G."/>
            <person name="Atkins C.A."/>
            <person name="Bayer P.E."/>
            <person name="Bravo A."/>
            <person name="Bringans S."/>
            <person name="Cannon S."/>
            <person name="Edwards D."/>
            <person name="Foley R."/>
            <person name="Gao L.L."/>
            <person name="Harrison M.J."/>
            <person name="Huang W."/>
            <person name="Hurgobin B."/>
            <person name="Li S."/>
            <person name="Liu C.W."/>
            <person name="McGrath A."/>
            <person name="Morahan G."/>
            <person name="Murray J."/>
            <person name="Weller J."/>
            <person name="Jian J."/>
            <person name="Singh K.B."/>
        </authorList>
    </citation>
    <scope>NUCLEOTIDE SEQUENCE [LARGE SCALE GENOMIC DNA]</scope>
    <source>
        <strain evidence="6">cv. Tanjil</strain>
        <tissue evidence="5">Whole plant</tissue>
    </source>
</reference>
<dbReference type="GO" id="GO:0003713">
    <property type="term" value="F:transcription coactivator activity"/>
    <property type="evidence" value="ECO:0007669"/>
    <property type="project" value="InterPro"/>
</dbReference>
<sequence>MDTSDWRAQLMPDSRHRVVNKITDTLQKRLPMSGPEGLLELQRIAQRFEENTFTAATSQEDYLRKISLKMLRMEMRTQNAMGNNMPPNQVGPSNRPPHQDDDDDLNSRPVVID</sequence>
<dbReference type="Gramene" id="OIW11982">
    <property type="protein sequence ID" value="OIW11982"/>
    <property type="gene ID" value="TanjilG_02189"/>
</dbReference>
<dbReference type="Pfam" id="PF16987">
    <property type="entry name" value="KIX_2"/>
    <property type="match status" value="1"/>
</dbReference>
<name>A0A1J7HGN4_LUPAN</name>
<gene>
    <name evidence="5" type="ORF">TanjilG_02189</name>
</gene>
<dbReference type="OMA" id="TMEARSH"/>
<dbReference type="PANTHER" id="PTHR33137:SF4">
    <property type="entry name" value="MEDIATOR OF RNA POLYMERASE II TRANSCRIPTION SUBUNIT 15A-RELATED"/>
    <property type="match status" value="1"/>
</dbReference>
<dbReference type="InterPro" id="IPR044661">
    <property type="entry name" value="MED15a/b/c-like"/>
</dbReference>
<dbReference type="GO" id="GO:0005634">
    <property type="term" value="C:nucleus"/>
    <property type="evidence" value="ECO:0007669"/>
    <property type="project" value="UniProtKB-SubCell"/>
</dbReference>
<organism evidence="5 6">
    <name type="scientific">Lupinus angustifolius</name>
    <name type="common">Narrow-leaved blue lupine</name>
    <dbReference type="NCBI Taxonomy" id="3871"/>
    <lineage>
        <taxon>Eukaryota</taxon>
        <taxon>Viridiplantae</taxon>
        <taxon>Streptophyta</taxon>
        <taxon>Embryophyta</taxon>
        <taxon>Tracheophyta</taxon>
        <taxon>Spermatophyta</taxon>
        <taxon>Magnoliopsida</taxon>
        <taxon>eudicotyledons</taxon>
        <taxon>Gunneridae</taxon>
        <taxon>Pentapetalae</taxon>
        <taxon>rosids</taxon>
        <taxon>fabids</taxon>
        <taxon>Fabales</taxon>
        <taxon>Fabaceae</taxon>
        <taxon>Papilionoideae</taxon>
        <taxon>50 kb inversion clade</taxon>
        <taxon>genistoids sensu lato</taxon>
        <taxon>core genistoids</taxon>
        <taxon>Genisteae</taxon>
        <taxon>Lupinus</taxon>
    </lineage>
</organism>
<proteinExistence type="predicted"/>
<dbReference type="FunFam" id="1.10.246.20:FF:000003">
    <property type="entry name" value="Mediator of RNA polymerase II transcription subunit 15a"/>
    <property type="match status" value="1"/>
</dbReference>
<feature type="region of interest" description="Disordered" evidence="3">
    <location>
        <begin position="77"/>
        <end position="113"/>
    </location>
</feature>
<protein>
    <recommendedName>
        <fullName evidence="4">Mediator complex subunit 15 KIX domain-containing protein</fullName>
    </recommendedName>
</protein>
<dbReference type="InterPro" id="IPR036529">
    <property type="entry name" value="KIX_dom_sf"/>
</dbReference>
<dbReference type="SUPFAM" id="SSF47040">
    <property type="entry name" value="Kix domain of CBP (creb binding protein)"/>
    <property type="match status" value="1"/>
</dbReference>
<dbReference type="EMBL" id="CM007365">
    <property type="protein sequence ID" value="OIW11982.1"/>
    <property type="molecule type" value="Genomic_DNA"/>
</dbReference>
<dbReference type="GO" id="GO:0031490">
    <property type="term" value="F:chromatin DNA binding"/>
    <property type="evidence" value="ECO:0007669"/>
    <property type="project" value="InterPro"/>
</dbReference>
<dbReference type="PANTHER" id="PTHR33137">
    <property type="entry name" value="MEDIATOR OF RNA POLYMERASE II TRANSCRIPTION SUBUNIT 15A-RELATED"/>
    <property type="match status" value="1"/>
</dbReference>
<evidence type="ECO:0000313" key="5">
    <source>
        <dbReference type="EMBL" id="OIW11982.1"/>
    </source>
</evidence>
<dbReference type="STRING" id="3871.A0A1J7HGN4"/>
<keyword evidence="6" id="KW-1185">Reference proteome</keyword>
<dbReference type="AlphaFoldDB" id="A0A1J7HGN4"/>
<evidence type="ECO:0000259" key="4">
    <source>
        <dbReference type="Pfam" id="PF16987"/>
    </source>
</evidence>
<accession>A0A1J7HGN4</accession>
<evidence type="ECO:0000256" key="3">
    <source>
        <dbReference type="SAM" id="MobiDB-lite"/>
    </source>
</evidence>
<keyword evidence="2" id="KW-0539">Nucleus</keyword>
<dbReference type="Gene3D" id="1.10.246.20">
    <property type="entry name" value="Coactivator CBP, KIX domain"/>
    <property type="match status" value="1"/>
</dbReference>
<evidence type="ECO:0000256" key="2">
    <source>
        <dbReference type="ARBA" id="ARBA00023242"/>
    </source>
</evidence>
<feature type="compositionally biased region" description="Polar residues" evidence="3">
    <location>
        <begin position="77"/>
        <end position="92"/>
    </location>
</feature>
<feature type="domain" description="Mediator complex subunit 15 KIX" evidence="4">
    <location>
        <begin position="4"/>
        <end position="83"/>
    </location>
</feature>
<dbReference type="Proteomes" id="UP000188354">
    <property type="component" value="Chromosome LG05"/>
</dbReference>
<dbReference type="InterPro" id="IPR036546">
    <property type="entry name" value="MED15_KIX"/>
</dbReference>
<evidence type="ECO:0000313" key="6">
    <source>
        <dbReference type="Proteomes" id="UP000188354"/>
    </source>
</evidence>
<comment type="subcellular location">
    <subcellularLocation>
        <location evidence="1">Nucleus</location>
    </subcellularLocation>
</comment>
<evidence type="ECO:0000256" key="1">
    <source>
        <dbReference type="ARBA" id="ARBA00004123"/>
    </source>
</evidence>